<feature type="active site" description="Proton donor/acceptor" evidence="6">
    <location>
        <position position="149"/>
    </location>
</feature>
<evidence type="ECO:0000256" key="5">
    <source>
        <dbReference type="ARBA" id="ARBA00022842"/>
    </source>
</evidence>
<sequence length="263" mass="30709">MNIATWNVNSLKVRLEQVLNFLVQNDIDVLCLQETKITDDKFPYESFKSLGYKSYWLGQKTFNGVAIVSRYQSTKTSYNLYGNIEEQKRLISVTISSEIGKICVVCVYCPNGQMIDSEKYEYKIKWFDKLADLVKNELLKNDHLIVLGDYNVAPKDDDVYNSEICKDQILTSSTERKSFNKLIQLGLVDAFRLFKQPEKSYSWWDYRRLSFKRNMGFRIDHILLSYSLKEFCKTCKIDKSLRGFEKPSDHAPVIAVISNNLYE</sequence>
<feature type="site" description="Interaction with DNA substrate" evidence="8">
    <location>
        <position position="250"/>
    </location>
</feature>
<protein>
    <submittedName>
        <fullName evidence="10">Exodeoxyribonuclease III</fullName>
        <ecNumber evidence="10">3.1.11.2</ecNumber>
    </submittedName>
</protein>
<feature type="active site" evidence="6">
    <location>
        <position position="108"/>
    </location>
</feature>
<reference evidence="10 11" key="1">
    <citation type="journal article" date="2013" name="Genome Biol. Evol.">
        <title>Genome evolution and phylogenomic analysis of candidatus kinetoplastibacterium, the betaproteobacterial endosymbionts of strigomonas and angomonas.</title>
        <authorList>
            <person name="Alves J.M."/>
            <person name="Serrano M.G."/>
            <person name="Maia da Silva F."/>
            <person name="Voegtly L.J."/>
            <person name="Matveyev A.V."/>
            <person name="Teixeira M.M."/>
            <person name="Camargo E.P."/>
            <person name="Buck G.A."/>
        </authorList>
    </citation>
    <scope>NUCLEOTIDE SEQUENCE [LARGE SCALE GENOMIC DNA]</scope>
    <source>
        <strain evidence="10 11">TCC219</strain>
    </source>
</reference>
<keyword evidence="3 7" id="KW-0479">Metal-binding</keyword>
<dbReference type="GO" id="GO:0004519">
    <property type="term" value="F:endonuclease activity"/>
    <property type="evidence" value="ECO:0007669"/>
    <property type="project" value="InterPro"/>
</dbReference>
<dbReference type="GO" id="GO:0006281">
    <property type="term" value="P:DNA repair"/>
    <property type="evidence" value="ECO:0007669"/>
    <property type="project" value="InterPro"/>
</dbReference>
<dbReference type="KEGG" id="kga:ST1E_0580"/>
<dbReference type="InterPro" id="IPR020848">
    <property type="entry name" value="AP_endonuclease_F1_CS"/>
</dbReference>
<feature type="active site" description="Proton acceptor" evidence="6">
    <location>
        <position position="250"/>
    </location>
</feature>
<dbReference type="STRING" id="1208921.ST1E_0580"/>
<dbReference type="PANTHER" id="PTHR43250:SF2">
    <property type="entry name" value="EXODEOXYRIBONUCLEASE III"/>
    <property type="match status" value="1"/>
</dbReference>
<dbReference type="GO" id="GO:0046872">
    <property type="term" value="F:metal ion binding"/>
    <property type="evidence" value="ECO:0007669"/>
    <property type="project" value="UniProtKB-KW"/>
</dbReference>
<keyword evidence="5 7" id="KW-0460">Magnesium</keyword>
<feature type="domain" description="Endonuclease/exonuclease/phosphatase" evidence="9">
    <location>
        <begin position="4"/>
        <end position="250"/>
    </location>
</feature>
<dbReference type="RefSeq" id="WP_015389473.1">
    <property type="nucleotide sequence ID" value="NC_020284.1"/>
</dbReference>
<proteinExistence type="inferred from homology"/>
<feature type="binding site" evidence="7">
    <location>
        <position position="249"/>
    </location>
    <ligand>
        <name>Mg(2+)</name>
        <dbReference type="ChEBI" id="CHEBI:18420"/>
        <label>1</label>
    </ligand>
</feature>
<dbReference type="Gene3D" id="3.60.10.10">
    <property type="entry name" value="Endonuclease/exonuclease/phosphatase"/>
    <property type="match status" value="1"/>
</dbReference>
<evidence type="ECO:0000256" key="6">
    <source>
        <dbReference type="PIRSR" id="PIRSR604808-1"/>
    </source>
</evidence>
<dbReference type="InterPro" id="IPR004808">
    <property type="entry name" value="AP_endonuc_1"/>
</dbReference>
<dbReference type="PANTHER" id="PTHR43250">
    <property type="entry name" value="EXODEOXYRIBONUCLEASE III"/>
    <property type="match status" value="1"/>
</dbReference>
<feature type="binding site" evidence="7">
    <location>
        <position position="250"/>
    </location>
    <ligand>
        <name>Mg(2+)</name>
        <dbReference type="ChEBI" id="CHEBI:18420"/>
        <label>1</label>
    </ligand>
</feature>
<dbReference type="NCBIfam" id="TIGR00633">
    <property type="entry name" value="xth"/>
    <property type="match status" value="1"/>
</dbReference>
<dbReference type="CDD" id="cd09086">
    <property type="entry name" value="ExoIII-like_AP-endo"/>
    <property type="match status" value="1"/>
</dbReference>
<dbReference type="InterPro" id="IPR036691">
    <property type="entry name" value="Endo/exonu/phosph_ase_sf"/>
</dbReference>
<keyword evidence="7" id="KW-0464">Manganese</keyword>
<comment type="cofactor">
    <cofactor evidence="1">
        <name>Mn(2+)</name>
        <dbReference type="ChEBI" id="CHEBI:29035"/>
    </cofactor>
</comment>
<evidence type="ECO:0000256" key="8">
    <source>
        <dbReference type="PIRSR" id="PIRSR604808-3"/>
    </source>
</evidence>
<evidence type="ECO:0000313" key="11">
    <source>
        <dbReference type="Proteomes" id="UP000011658"/>
    </source>
</evidence>
<dbReference type="HOGENOM" id="CLU_027539_0_1_4"/>
<comment type="cofactor">
    <cofactor evidence="7">
        <name>Mg(2+)</name>
        <dbReference type="ChEBI" id="CHEBI:18420"/>
    </cofactor>
    <cofactor evidence="7">
        <name>Mn(2+)</name>
        <dbReference type="ChEBI" id="CHEBI:29035"/>
    </cofactor>
    <text evidence="7">Probably binds two magnesium or manganese ions per subunit.</text>
</comment>
<feature type="binding site" evidence="7">
    <location>
        <position position="34"/>
    </location>
    <ligand>
        <name>Mg(2+)</name>
        <dbReference type="ChEBI" id="CHEBI:18420"/>
        <label>1</label>
    </ligand>
</feature>
<dbReference type="EC" id="3.1.11.2" evidence="10"/>
<evidence type="ECO:0000259" key="9">
    <source>
        <dbReference type="Pfam" id="PF03372"/>
    </source>
</evidence>
<evidence type="ECO:0000256" key="1">
    <source>
        <dbReference type="ARBA" id="ARBA00001936"/>
    </source>
</evidence>
<dbReference type="PROSITE" id="PS00728">
    <property type="entry name" value="AP_NUCLEASE_F1_3"/>
    <property type="match status" value="1"/>
</dbReference>
<keyword evidence="4 10" id="KW-0378">Hydrolase</keyword>
<dbReference type="NCBIfam" id="TIGR00195">
    <property type="entry name" value="exoDNase_III"/>
    <property type="match status" value="1"/>
</dbReference>
<feature type="site" description="Transition state stabilizer" evidence="8">
    <location>
        <position position="151"/>
    </location>
</feature>
<dbReference type="GO" id="GO:0003677">
    <property type="term" value="F:DNA binding"/>
    <property type="evidence" value="ECO:0007669"/>
    <property type="project" value="InterPro"/>
</dbReference>
<evidence type="ECO:0000256" key="7">
    <source>
        <dbReference type="PIRSR" id="PIRSR604808-2"/>
    </source>
</evidence>
<dbReference type="AlphaFoldDB" id="M1L8S4"/>
<accession>M1L8S4</accession>
<dbReference type="PATRIC" id="fig|1208921.3.peg.267"/>
<dbReference type="Proteomes" id="UP000011658">
    <property type="component" value="Chromosome"/>
</dbReference>
<dbReference type="eggNOG" id="COG0708">
    <property type="taxonomic scope" value="Bacteria"/>
</dbReference>
<dbReference type="InterPro" id="IPR005135">
    <property type="entry name" value="Endo/exonuclease/phosphatase"/>
</dbReference>
<feature type="binding site" evidence="7">
    <location>
        <position position="151"/>
    </location>
    <ligand>
        <name>Mg(2+)</name>
        <dbReference type="ChEBI" id="CHEBI:18420"/>
        <label>1</label>
    </ligand>
</feature>
<evidence type="ECO:0000313" key="10">
    <source>
        <dbReference type="EMBL" id="AGF48988.1"/>
    </source>
</evidence>
<dbReference type="PROSITE" id="PS51435">
    <property type="entry name" value="AP_NUCLEASE_F1_4"/>
    <property type="match status" value="1"/>
</dbReference>
<dbReference type="InterPro" id="IPR037493">
    <property type="entry name" value="ExoIII-like"/>
</dbReference>
<keyword evidence="11" id="KW-1185">Reference proteome</keyword>
<comment type="similarity">
    <text evidence="2">Belongs to the DNA repair enzymes AP/ExoA family.</text>
</comment>
<feature type="binding site" evidence="7">
    <location>
        <position position="149"/>
    </location>
    <ligand>
        <name>Mg(2+)</name>
        <dbReference type="ChEBI" id="CHEBI:18420"/>
        <label>1</label>
    </ligand>
</feature>
<feature type="site" description="Important for catalytic activity" evidence="8">
    <location>
        <position position="220"/>
    </location>
</feature>
<gene>
    <name evidence="10" type="ORF">ST1E_0580</name>
</gene>
<dbReference type="Pfam" id="PF03372">
    <property type="entry name" value="Exo_endo_phos"/>
    <property type="match status" value="1"/>
</dbReference>
<organism evidence="10 11">
    <name type="scientific">Candidatus Kinetoplastidibacterium galati TCC219</name>
    <dbReference type="NCBI Taxonomy" id="1208921"/>
    <lineage>
        <taxon>Bacteria</taxon>
        <taxon>Pseudomonadati</taxon>
        <taxon>Pseudomonadota</taxon>
        <taxon>Betaproteobacteria</taxon>
        <taxon>Candidatus Kinetoplastidibacterium</taxon>
    </lineage>
</organism>
<evidence type="ECO:0000256" key="4">
    <source>
        <dbReference type="ARBA" id="ARBA00022801"/>
    </source>
</evidence>
<dbReference type="EMBL" id="CP003806">
    <property type="protein sequence ID" value="AGF48988.1"/>
    <property type="molecule type" value="Genomic_DNA"/>
</dbReference>
<evidence type="ECO:0000256" key="3">
    <source>
        <dbReference type="ARBA" id="ARBA00022723"/>
    </source>
</evidence>
<name>M1L8S4_9PROT</name>
<feature type="binding site" evidence="7">
    <location>
        <position position="7"/>
    </location>
    <ligand>
        <name>Mg(2+)</name>
        <dbReference type="ChEBI" id="CHEBI:18420"/>
        <label>1</label>
    </ligand>
</feature>
<dbReference type="SUPFAM" id="SSF56219">
    <property type="entry name" value="DNase I-like"/>
    <property type="match status" value="1"/>
</dbReference>
<dbReference type="GO" id="GO:0008311">
    <property type="term" value="F:double-stranded DNA 3'-5' DNA exonuclease activity"/>
    <property type="evidence" value="ECO:0007669"/>
    <property type="project" value="UniProtKB-EC"/>
</dbReference>
<evidence type="ECO:0000256" key="2">
    <source>
        <dbReference type="ARBA" id="ARBA00007092"/>
    </source>
</evidence>
<dbReference type="OrthoDB" id="9803914at2"/>